<reference evidence="3" key="1">
    <citation type="journal article" date="2019" name="Int. J. Syst. Evol. Microbiol.">
        <title>The Global Catalogue of Microorganisms (GCM) 10K type strain sequencing project: providing services to taxonomists for standard genome sequencing and annotation.</title>
        <authorList>
            <consortium name="The Broad Institute Genomics Platform"/>
            <consortium name="The Broad Institute Genome Sequencing Center for Infectious Disease"/>
            <person name="Wu L."/>
            <person name="Ma J."/>
        </authorList>
    </citation>
    <scope>NUCLEOTIDE SEQUENCE [LARGE SCALE GENOMIC DNA]</scope>
    <source>
        <strain evidence="3">CGMCC 1.12237</strain>
    </source>
</reference>
<accession>A0ABW0LGX3</accession>
<name>A0ABW0LGX3_9BACI</name>
<organism evidence="2 3">
    <name type="scientific">Lederbergia graminis</name>
    <dbReference type="NCBI Taxonomy" id="735518"/>
    <lineage>
        <taxon>Bacteria</taxon>
        <taxon>Bacillati</taxon>
        <taxon>Bacillota</taxon>
        <taxon>Bacilli</taxon>
        <taxon>Bacillales</taxon>
        <taxon>Bacillaceae</taxon>
        <taxon>Lederbergia</taxon>
    </lineage>
</organism>
<keyword evidence="3" id="KW-1185">Reference proteome</keyword>
<feature type="domain" description="N-acetyltransferase" evidence="1">
    <location>
        <begin position="3"/>
        <end position="159"/>
    </location>
</feature>
<evidence type="ECO:0000313" key="3">
    <source>
        <dbReference type="Proteomes" id="UP001596147"/>
    </source>
</evidence>
<evidence type="ECO:0000259" key="1">
    <source>
        <dbReference type="PROSITE" id="PS51186"/>
    </source>
</evidence>
<dbReference type="EMBL" id="JBHSMC010000013">
    <property type="protein sequence ID" value="MFC5465044.1"/>
    <property type="molecule type" value="Genomic_DNA"/>
</dbReference>
<dbReference type="Proteomes" id="UP001596147">
    <property type="component" value="Unassembled WGS sequence"/>
</dbReference>
<dbReference type="InterPro" id="IPR050276">
    <property type="entry name" value="MshD_Acetyltransferase"/>
</dbReference>
<proteinExistence type="predicted"/>
<dbReference type="SUPFAM" id="SSF55729">
    <property type="entry name" value="Acyl-CoA N-acyltransferases (Nat)"/>
    <property type="match status" value="1"/>
</dbReference>
<sequence length="178" mass="19807">MNIIIKQETAADYEDVEQVIKAAFANAEHSDKNEHKLVARLRDSDEYISELSLVAVDKDRNHIVGHILLSKIKIIHDNYAVESLALAPIAVLPEYQHKGIGKRLISEALKKATAIGFKSVVVLGHPDYYPKFGFEKASKWGIKAPFEVPDEAFMAVELKEGALKNASGVVEYPSVFFE</sequence>
<dbReference type="InterPro" id="IPR016181">
    <property type="entry name" value="Acyl_CoA_acyltransferase"/>
</dbReference>
<dbReference type="PANTHER" id="PTHR43617:SF2">
    <property type="entry name" value="UPF0039 PROTEIN SLL0451"/>
    <property type="match status" value="1"/>
</dbReference>
<protein>
    <submittedName>
        <fullName evidence="2">GNAT family N-acetyltransferase</fullName>
        <ecNumber evidence="2">2.3.-.-</ecNumber>
    </submittedName>
</protein>
<dbReference type="EC" id="2.3.-.-" evidence="2"/>
<keyword evidence="2" id="KW-0012">Acyltransferase</keyword>
<dbReference type="PANTHER" id="PTHR43617">
    <property type="entry name" value="L-AMINO ACID N-ACETYLTRANSFERASE"/>
    <property type="match status" value="1"/>
</dbReference>
<evidence type="ECO:0000313" key="2">
    <source>
        <dbReference type="EMBL" id="MFC5465044.1"/>
    </source>
</evidence>
<keyword evidence="2" id="KW-0808">Transferase</keyword>
<dbReference type="GO" id="GO:0016746">
    <property type="term" value="F:acyltransferase activity"/>
    <property type="evidence" value="ECO:0007669"/>
    <property type="project" value="UniProtKB-KW"/>
</dbReference>
<dbReference type="PROSITE" id="PS51186">
    <property type="entry name" value="GNAT"/>
    <property type="match status" value="1"/>
</dbReference>
<dbReference type="InterPro" id="IPR000182">
    <property type="entry name" value="GNAT_dom"/>
</dbReference>
<comment type="caution">
    <text evidence="2">The sequence shown here is derived from an EMBL/GenBank/DDBJ whole genome shotgun (WGS) entry which is preliminary data.</text>
</comment>
<dbReference type="CDD" id="cd04301">
    <property type="entry name" value="NAT_SF"/>
    <property type="match status" value="1"/>
</dbReference>
<dbReference type="RefSeq" id="WP_382350811.1">
    <property type="nucleotide sequence ID" value="NZ_JBHSMC010000013.1"/>
</dbReference>
<dbReference type="Pfam" id="PF00583">
    <property type="entry name" value="Acetyltransf_1"/>
    <property type="match status" value="1"/>
</dbReference>
<gene>
    <name evidence="2" type="ORF">ACFPM4_09785</name>
</gene>
<dbReference type="Gene3D" id="3.40.630.30">
    <property type="match status" value="1"/>
</dbReference>